<evidence type="ECO:0000313" key="5">
    <source>
        <dbReference type="EMBL" id="OCH96373.1"/>
    </source>
</evidence>
<gene>
    <name evidence="5" type="ORF">OBBRIDRAFT_236173</name>
</gene>
<comment type="similarity">
    <text evidence="2">Belongs to the cerato-platanin family.</text>
</comment>
<proteinExistence type="inferred from homology"/>
<feature type="signal peptide" evidence="4">
    <location>
        <begin position="1"/>
        <end position="19"/>
    </location>
</feature>
<dbReference type="InterPro" id="IPR010829">
    <property type="entry name" value="Cerato-platanin"/>
</dbReference>
<dbReference type="OrthoDB" id="4898945at2759"/>
<organism evidence="5 6">
    <name type="scientific">Obba rivulosa</name>
    <dbReference type="NCBI Taxonomy" id="1052685"/>
    <lineage>
        <taxon>Eukaryota</taxon>
        <taxon>Fungi</taxon>
        <taxon>Dikarya</taxon>
        <taxon>Basidiomycota</taxon>
        <taxon>Agaricomycotina</taxon>
        <taxon>Agaricomycetes</taxon>
        <taxon>Polyporales</taxon>
        <taxon>Gelatoporiaceae</taxon>
        <taxon>Obba</taxon>
    </lineage>
</organism>
<name>A0A8E2DV18_9APHY</name>
<dbReference type="GO" id="GO:0005576">
    <property type="term" value="C:extracellular region"/>
    <property type="evidence" value="ECO:0007669"/>
    <property type="project" value="UniProtKB-SubCell"/>
</dbReference>
<keyword evidence="6" id="KW-1185">Reference proteome</keyword>
<accession>A0A8E2DV18</accession>
<dbReference type="AlphaFoldDB" id="A0A8E2DV18"/>
<sequence>MQFKAAILATLALLSSALAQSVSVSYDQTYDNASGSLSTVACSNGPNGLETKGFTTFESLPDFPMIGGAPAVAGWNSPACGTCWELTYEGTSIIVLAVDHSGDGFNLSLEAMNKLTNGQATFLGRVTATSRQLTSTQCGL</sequence>
<reference evidence="5 6" key="1">
    <citation type="submission" date="2016-07" db="EMBL/GenBank/DDBJ databases">
        <title>Draft genome of the white-rot fungus Obba rivulosa 3A-2.</title>
        <authorList>
            <consortium name="DOE Joint Genome Institute"/>
            <person name="Miettinen O."/>
            <person name="Riley R."/>
            <person name="Acob R."/>
            <person name="Barry K."/>
            <person name="Cullen D."/>
            <person name="De Vries R."/>
            <person name="Hainaut M."/>
            <person name="Hatakka A."/>
            <person name="Henrissat B."/>
            <person name="Hilden K."/>
            <person name="Kuo R."/>
            <person name="Labutti K."/>
            <person name="Lipzen A."/>
            <person name="Makela M.R."/>
            <person name="Sandor L."/>
            <person name="Spatafora J.W."/>
            <person name="Grigoriev I.V."/>
            <person name="Hibbett D.S."/>
        </authorList>
    </citation>
    <scope>NUCLEOTIDE SEQUENCE [LARGE SCALE GENOMIC DNA]</scope>
    <source>
        <strain evidence="5 6">3A-2</strain>
    </source>
</reference>
<evidence type="ECO:0000313" key="6">
    <source>
        <dbReference type="Proteomes" id="UP000250043"/>
    </source>
</evidence>
<evidence type="ECO:0000256" key="4">
    <source>
        <dbReference type="SAM" id="SignalP"/>
    </source>
</evidence>
<comment type="subcellular location">
    <subcellularLocation>
        <location evidence="1">Secreted</location>
    </subcellularLocation>
</comment>
<dbReference type="Gene3D" id="2.40.40.10">
    <property type="entry name" value="RlpA-like domain"/>
    <property type="match status" value="1"/>
</dbReference>
<dbReference type="EMBL" id="KV722331">
    <property type="protein sequence ID" value="OCH96373.1"/>
    <property type="molecule type" value="Genomic_DNA"/>
</dbReference>
<keyword evidence="4" id="KW-0732">Signal</keyword>
<evidence type="ECO:0000256" key="2">
    <source>
        <dbReference type="ARBA" id="ARBA00010421"/>
    </source>
</evidence>
<keyword evidence="3" id="KW-0964">Secreted</keyword>
<dbReference type="SUPFAM" id="SSF50685">
    <property type="entry name" value="Barwin-like endoglucanases"/>
    <property type="match status" value="1"/>
</dbReference>
<feature type="chain" id="PRO_5034267609" evidence="4">
    <location>
        <begin position="20"/>
        <end position="140"/>
    </location>
</feature>
<evidence type="ECO:0000256" key="1">
    <source>
        <dbReference type="ARBA" id="ARBA00004613"/>
    </source>
</evidence>
<dbReference type="Pfam" id="PF07249">
    <property type="entry name" value="Cerato-platanin"/>
    <property type="match status" value="1"/>
</dbReference>
<evidence type="ECO:0000256" key="3">
    <source>
        <dbReference type="ARBA" id="ARBA00022525"/>
    </source>
</evidence>
<dbReference type="InterPro" id="IPR036908">
    <property type="entry name" value="RlpA-like_sf"/>
</dbReference>
<dbReference type="Proteomes" id="UP000250043">
    <property type="component" value="Unassembled WGS sequence"/>
</dbReference>
<protein>
    <submittedName>
        <fullName evidence="5">Cerato-platanin</fullName>
    </submittedName>
</protein>
<dbReference type="CDD" id="cd22778">
    <property type="entry name" value="DPBB_CEPL-like"/>
    <property type="match status" value="1"/>
</dbReference>